<dbReference type="SMART" id="SM00354">
    <property type="entry name" value="HTH_LACI"/>
    <property type="match status" value="1"/>
</dbReference>
<dbReference type="Gene3D" id="1.10.260.40">
    <property type="entry name" value="lambda repressor-like DNA-binding domains"/>
    <property type="match status" value="1"/>
</dbReference>
<dbReference type="KEGG" id="sphe:GFH32_06385"/>
<feature type="domain" description="HTH lacI-type" evidence="4">
    <location>
        <begin position="12"/>
        <end position="64"/>
    </location>
</feature>
<accession>A0A5Q0Q9L5</accession>
<dbReference type="InterPro" id="IPR028082">
    <property type="entry name" value="Peripla_BP_I"/>
</dbReference>
<evidence type="ECO:0000256" key="2">
    <source>
        <dbReference type="ARBA" id="ARBA00023125"/>
    </source>
</evidence>
<sequence length="355" mass="40839">MAIEQEKKHFGIKDIAKLANVSIATVDRVLNNRKDVSNATRERVLAIIKEHNYQPNLFARSLSVKNNIHVAVIIPKTSFQTGYWALCLEGINKGKEELAPFGIVTTIFLYDQEDVSTFKKETQKLLAENFTAVVIAPIFVKETEDFVHACHQRHMQTIYINSDIPTKSTMGYIGPDLYSTGRLAGNLTSYLVKSNSKILVLNVAKGIENYRYLGTKIDGFKEYLHDFDPTIQIDIVDIPYNEYEEVELELKINIKKHDPNLIFFTNSRVAFLGRFYADHPEIKKPPIIGFDFLSSNVEYLANGVVDFLICQRPDKQGYFALNYLYRYFLKKESLEGFKPMPIDILTKENYLFYEN</sequence>
<dbReference type="PANTHER" id="PTHR30146">
    <property type="entry name" value="LACI-RELATED TRANSCRIPTIONAL REPRESSOR"/>
    <property type="match status" value="1"/>
</dbReference>
<dbReference type="AlphaFoldDB" id="A0A5Q0Q9L5"/>
<dbReference type="InterPro" id="IPR010982">
    <property type="entry name" value="Lambda_DNA-bd_dom_sf"/>
</dbReference>
<dbReference type="PROSITE" id="PS00356">
    <property type="entry name" value="HTH_LACI_1"/>
    <property type="match status" value="1"/>
</dbReference>
<dbReference type="CDD" id="cd01392">
    <property type="entry name" value="HTH_LacI"/>
    <property type="match status" value="1"/>
</dbReference>
<dbReference type="GO" id="GO:0003700">
    <property type="term" value="F:DNA-binding transcription factor activity"/>
    <property type="evidence" value="ECO:0007669"/>
    <property type="project" value="TreeGrafter"/>
</dbReference>
<evidence type="ECO:0000313" key="6">
    <source>
        <dbReference type="Proteomes" id="UP000326921"/>
    </source>
</evidence>
<dbReference type="PANTHER" id="PTHR30146:SF144">
    <property type="entry name" value="LACI-FAMILY TRANSCRIPTION REGULATOR"/>
    <property type="match status" value="1"/>
</dbReference>
<dbReference type="InterPro" id="IPR000843">
    <property type="entry name" value="HTH_LacI"/>
</dbReference>
<evidence type="ECO:0000313" key="5">
    <source>
        <dbReference type="EMBL" id="QGA25964.1"/>
    </source>
</evidence>
<dbReference type="Gene3D" id="3.40.50.2300">
    <property type="match status" value="2"/>
</dbReference>
<proteinExistence type="predicted"/>
<evidence type="ECO:0000259" key="4">
    <source>
        <dbReference type="PROSITE" id="PS50932"/>
    </source>
</evidence>
<dbReference type="Pfam" id="PF13407">
    <property type="entry name" value="Peripla_BP_4"/>
    <property type="match status" value="1"/>
</dbReference>
<evidence type="ECO:0000256" key="3">
    <source>
        <dbReference type="ARBA" id="ARBA00023163"/>
    </source>
</evidence>
<dbReference type="RefSeq" id="WP_153510355.1">
    <property type="nucleotide sequence ID" value="NZ_CP045652.1"/>
</dbReference>
<dbReference type="GO" id="GO:0000976">
    <property type="term" value="F:transcription cis-regulatory region binding"/>
    <property type="evidence" value="ECO:0007669"/>
    <property type="project" value="TreeGrafter"/>
</dbReference>
<keyword evidence="1" id="KW-0805">Transcription regulation</keyword>
<dbReference type="SUPFAM" id="SSF47413">
    <property type="entry name" value="lambda repressor-like DNA-binding domains"/>
    <property type="match status" value="1"/>
</dbReference>
<name>A0A5Q0Q9L5_9SPHI</name>
<dbReference type="Pfam" id="PF00356">
    <property type="entry name" value="LacI"/>
    <property type="match status" value="1"/>
</dbReference>
<keyword evidence="3" id="KW-0804">Transcription</keyword>
<reference evidence="5 6" key="1">
    <citation type="submission" date="2019-10" db="EMBL/GenBank/DDBJ databases">
        <authorList>
            <person name="Dong K."/>
        </authorList>
    </citation>
    <scope>NUCLEOTIDE SEQUENCE [LARGE SCALE GENOMIC DNA]</scope>
    <source>
        <strain evidence="6">dk4302</strain>
    </source>
</reference>
<keyword evidence="2" id="KW-0238">DNA-binding</keyword>
<keyword evidence="6" id="KW-1185">Reference proteome</keyword>
<protein>
    <submittedName>
        <fullName evidence="5">Substrate-binding domain-containing protein</fullName>
    </submittedName>
</protein>
<gene>
    <name evidence="5" type="ORF">GFH32_06385</name>
</gene>
<evidence type="ECO:0000256" key="1">
    <source>
        <dbReference type="ARBA" id="ARBA00023015"/>
    </source>
</evidence>
<dbReference type="Proteomes" id="UP000326921">
    <property type="component" value="Chromosome"/>
</dbReference>
<dbReference type="EMBL" id="CP045652">
    <property type="protein sequence ID" value="QGA25964.1"/>
    <property type="molecule type" value="Genomic_DNA"/>
</dbReference>
<dbReference type="InterPro" id="IPR025997">
    <property type="entry name" value="SBP_2_dom"/>
</dbReference>
<organism evidence="5 6">
    <name type="scientific">Sphingobacterium zhuxiongii</name>
    <dbReference type="NCBI Taxonomy" id="2662364"/>
    <lineage>
        <taxon>Bacteria</taxon>
        <taxon>Pseudomonadati</taxon>
        <taxon>Bacteroidota</taxon>
        <taxon>Sphingobacteriia</taxon>
        <taxon>Sphingobacteriales</taxon>
        <taxon>Sphingobacteriaceae</taxon>
        <taxon>Sphingobacterium</taxon>
    </lineage>
</organism>
<dbReference type="PROSITE" id="PS50932">
    <property type="entry name" value="HTH_LACI_2"/>
    <property type="match status" value="1"/>
</dbReference>
<dbReference type="SUPFAM" id="SSF53822">
    <property type="entry name" value="Periplasmic binding protein-like I"/>
    <property type="match status" value="1"/>
</dbReference>